<comment type="caution">
    <text evidence="12">The sequence shown here is derived from an EMBL/GenBank/DDBJ whole genome shotgun (WGS) entry which is preliminary data.</text>
</comment>
<organism evidence="12 13">
    <name type="scientific">Microbispora siamensis</name>
    <dbReference type="NCBI Taxonomy" id="564413"/>
    <lineage>
        <taxon>Bacteria</taxon>
        <taxon>Bacillati</taxon>
        <taxon>Actinomycetota</taxon>
        <taxon>Actinomycetes</taxon>
        <taxon>Streptosporangiales</taxon>
        <taxon>Streptosporangiaceae</taxon>
        <taxon>Microbispora</taxon>
    </lineage>
</organism>
<reference evidence="12 13" key="1">
    <citation type="submission" date="2021-01" db="EMBL/GenBank/DDBJ databases">
        <title>Whole genome shotgun sequence of Microbispora siamensis NBRC 104113.</title>
        <authorList>
            <person name="Komaki H."/>
            <person name="Tamura T."/>
        </authorList>
    </citation>
    <scope>NUCLEOTIDE SEQUENCE [LARGE SCALE GENOMIC DNA]</scope>
    <source>
        <strain evidence="12 13">NBRC 104113</strain>
    </source>
</reference>
<name>A0ABQ4GTX2_9ACTN</name>
<gene>
    <name evidence="12" type="ORF">Msi02_56770</name>
</gene>
<evidence type="ECO:0000256" key="11">
    <source>
        <dbReference type="ARBA" id="ARBA00031350"/>
    </source>
</evidence>
<keyword evidence="5" id="KW-0963">Cytoplasm</keyword>
<protein>
    <recommendedName>
        <fullName evidence="4">Protein-L-isoaspartate O-methyltransferase</fullName>
        <ecNumber evidence="3">2.1.1.77</ecNumber>
    </recommendedName>
    <alternativeName>
        <fullName evidence="11">L-isoaspartyl protein carboxyl methyltransferase</fullName>
    </alternativeName>
    <alternativeName>
        <fullName evidence="9">Protein L-isoaspartyl methyltransferase</fullName>
    </alternativeName>
    <alternativeName>
        <fullName evidence="10">Protein-beta-aspartate methyltransferase</fullName>
    </alternativeName>
</protein>
<dbReference type="PANTHER" id="PTHR11579">
    <property type="entry name" value="PROTEIN-L-ISOASPARTATE O-METHYLTRANSFERASE"/>
    <property type="match status" value="1"/>
</dbReference>
<evidence type="ECO:0000256" key="9">
    <source>
        <dbReference type="ARBA" id="ARBA00030757"/>
    </source>
</evidence>
<evidence type="ECO:0000313" key="12">
    <source>
        <dbReference type="EMBL" id="GIH64860.1"/>
    </source>
</evidence>
<dbReference type="Pfam" id="PF01135">
    <property type="entry name" value="PCMT"/>
    <property type="match status" value="1"/>
</dbReference>
<keyword evidence="13" id="KW-1185">Reference proteome</keyword>
<evidence type="ECO:0000256" key="3">
    <source>
        <dbReference type="ARBA" id="ARBA00011890"/>
    </source>
</evidence>
<comment type="similarity">
    <text evidence="2">Belongs to the methyltransferase superfamily. L-isoaspartyl/D-aspartyl protein methyltransferase family.</text>
</comment>
<keyword evidence="6" id="KW-0489">Methyltransferase</keyword>
<evidence type="ECO:0000256" key="5">
    <source>
        <dbReference type="ARBA" id="ARBA00022490"/>
    </source>
</evidence>
<dbReference type="Gene3D" id="3.40.50.150">
    <property type="entry name" value="Vaccinia Virus protein VP39"/>
    <property type="match status" value="1"/>
</dbReference>
<accession>A0ABQ4GTX2</accession>
<comment type="subcellular location">
    <subcellularLocation>
        <location evidence="1">Cytoplasm</location>
    </subcellularLocation>
</comment>
<dbReference type="InterPro" id="IPR029063">
    <property type="entry name" value="SAM-dependent_MTases_sf"/>
</dbReference>
<dbReference type="SUPFAM" id="SSF53335">
    <property type="entry name" value="S-adenosyl-L-methionine-dependent methyltransferases"/>
    <property type="match status" value="1"/>
</dbReference>
<evidence type="ECO:0000256" key="1">
    <source>
        <dbReference type="ARBA" id="ARBA00004496"/>
    </source>
</evidence>
<dbReference type="Proteomes" id="UP000660454">
    <property type="component" value="Unassembled WGS sequence"/>
</dbReference>
<dbReference type="CDD" id="cd02440">
    <property type="entry name" value="AdoMet_MTases"/>
    <property type="match status" value="1"/>
</dbReference>
<evidence type="ECO:0000256" key="7">
    <source>
        <dbReference type="ARBA" id="ARBA00022679"/>
    </source>
</evidence>
<dbReference type="EC" id="2.1.1.77" evidence="3"/>
<keyword evidence="7" id="KW-0808">Transferase</keyword>
<dbReference type="InterPro" id="IPR000682">
    <property type="entry name" value="PCMT"/>
</dbReference>
<evidence type="ECO:0000256" key="8">
    <source>
        <dbReference type="ARBA" id="ARBA00022691"/>
    </source>
</evidence>
<dbReference type="EMBL" id="BOOF01000034">
    <property type="protein sequence ID" value="GIH64860.1"/>
    <property type="molecule type" value="Genomic_DNA"/>
</dbReference>
<proteinExistence type="inferred from homology"/>
<evidence type="ECO:0000313" key="13">
    <source>
        <dbReference type="Proteomes" id="UP000660454"/>
    </source>
</evidence>
<keyword evidence="8" id="KW-0949">S-adenosyl-L-methionine</keyword>
<sequence>MGDGAAPRLNVSVVDVTAAACPEDLVRAVRAVGVRDERLLQAVRSTPRAGFVPTDHIAHAYEDVPIPIAHGQVTTQPSLSATMIEGLGLTGREHVLEVGSGLGYQTALLARMAADVVSVELWPDLVRGARRNLARQGIRNAEVLVGDGGQGVPEHAPYDAVIVSAAFPTVPAPLVEQLRLGGRLVQPIGTGGREEVVLFERTVIGLEPRQVLTLARFVRLHGRYGYPS</sequence>
<evidence type="ECO:0000256" key="10">
    <source>
        <dbReference type="ARBA" id="ARBA00031323"/>
    </source>
</evidence>
<evidence type="ECO:0000256" key="6">
    <source>
        <dbReference type="ARBA" id="ARBA00022603"/>
    </source>
</evidence>
<dbReference type="PANTHER" id="PTHR11579:SF0">
    <property type="entry name" value="PROTEIN-L-ISOASPARTATE(D-ASPARTATE) O-METHYLTRANSFERASE"/>
    <property type="match status" value="1"/>
</dbReference>
<evidence type="ECO:0000256" key="2">
    <source>
        <dbReference type="ARBA" id="ARBA00005369"/>
    </source>
</evidence>
<evidence type="ECO:0000256" key="4">
    <source>
        <dbReference type="ARBA" id="ARBA00013346"/>
    </source>
</evidence>